<feature type="transmembrane region" description="Helical" evidence="1">
    <location>
        <begin position="12"/>
        <end position="36"/>
    </location>
</feature>
<keyword evidence="1" id="KW-1133">Transmembrane helix</keyword>
<gene>
    <name evidence="2" type="ORF">ASPGLDRAFT_1414100</name>
</gene>
<sequence length="66" mass="7794">MIITLHTTRINGILILTIMHCWASYGNSSITWISFITHCTSYDYLVFFFFFFDCFGLASLFINRMH</sequence>
<dbReference type="AlphaFoldDB" id="A0A1L9VMD2"/>
<dbReference type="GeneID" id="34457998"/>
<reference evidence="3" key="1">
    <citation type="journal article" date="2017" name="Genome Biol.">
        <title>Comparative genomics reveals high biological diversity and specific adaptations in the industrially and medically important fungal genus Aspergillus.</title>
        <authorList>
            <person name="de Vries R.P."/>
            <person name="Riley R."/>
            <person name="Wiebenga A."/>
            <person name="Aguilar-Osorio G."/>
            <person name="Amillis S."/>
            <person name="Uchima C.A."/>
            <person name="Anderluh G."/>
            <person name="Asadollahi M."/>
            <person name="Askin M."/>
            <person name="Barry K."/>
            <person name="Battaglia E."/>
            <person name="Bayram O."/>
            <person name="Benocci T."/>
            <person name="Braus-Stromeyer S.A."/>
            <person name="Caldana C."/>
            <person name="Canovas D."/>
            <person name="Cerqueira G.C."/>
            <person name="Chen F."/>
            <person name="Chen W."/>
            <person name="Choi C."/>
            <person name="Clum A."/>
            <person name="Dos Santos R.A."/>
            <person name="Damasio A.R."/>
            <person name="Diallinas G."/>
            <person name="Emri T."/>
            <person name="Fekete E."/>
            <person name="Flipphi M."/>
            <person name="Freyberg S."/>
            <person name="Gallo A."/>
            <person name="Gournas C."/>
            <person name="Habgood R."/>
            <person name="Hainaut M."/>
            <person name="Harispe M.L."/>
            <person name="Henrissat B."/>
            <person name="Hilden K.S."/>
            <person name="Hope R."/>
            <person name="Hossain A."/>
            <person name="Karabika E."/>
            <person name="Karaffa L."/>
            <person name="Karanyi Z."/>
            <person name="Krasevec N."/>
            <person name="Kuo A."/>
            <person name="Kusch H."/>
            <person name="LaButti K."/>
            <person name="Lagendijk E.L."/>
            <person name="Lapidus A."/>
            <person name="Levasseur A."/>
            <person name="Lindquist E."/>
            <person name="Lipzen A."/>
            <person name="Logrieco A.F."/>
            <person name="MacCabe A."/>
            <person name="Maekelae M.R."/>
            <person name="Malavazi I."/>
            <person name="Melin P."/>
            <person name="Meyer V."/>
            <person name="Mielnichuk N."/>
            <person name="Miskei M."/>
            <person name="Molnar A.P."/>
            <person name="Mule G."/>
            <person name="Ngan C.Y."/>
            <person name="Orejas M."/>
            <person name="Orosz E."/>
            <person name="Ouedraogo J.P."/>
            <person name="Overkamp K.M."/>
            <person name="Park H.-S."/>
            <person name="Perrone G."/>
            <person name="Piumi F."/>
            <person name="Punt P.J."/>
            <person name="Ram A.F."/>
            <person name="Ramon A."/>
            <person name="Rauscher S."/>
            <person name="Record E."/>
            <person name="Riano-Pachon D.M."/>
            <person name="Robert V."/>
            <person name="Roehrig J."/>
            <person name="Ruller R."/>
            <person name="Salamov A."/>
            <person name="Salih N.S."/>
            <person name="Samson R.A."/>
            <person name="Sandor E."/>
            <person name="Sanguinetti M."/>
            <person name="Schuetze T."/>
            <person name="Sepcic K."/>
            <person name="Shelest E."/>
            <person name="Sherlock G."/>
            <person name="Sophianopoulou V."/>
            <person name="Squina F.M."/>
            <person name="Sun H."/>
            <person name="Susca A."/>
            <person name="Todd R.B."/>
            <person name="Tsang A."/>
            <person name="Unkles S.E."/>
            <person name="van de Wiele N."/>
            <person name="van Rossen-Uffink D."/>
            <person name="Oliveira J.V."/>
            <person name="Vesth T.C."/>
            <person name="Visser J."/>
            <person name="Yu J.-H."/>
            <person name="Zhou M."/>
            <person name="Andersen M.R."/>
            <person name="Archer D.B."/>
            <person name="Baker S.E."/>
            <person name="Benoit I."/>
            <person name="Brakhage A.A."/>
            <person name="Braus G.H."/>
            <person name="Fischer R."/>
            <person name="Frisvad J.C."/>
            <person name="Goldman G.H."/>
            <person name="Houbraken J."/>
            <person name="Oakley B."/>
            <person name="Pocsi I."/>
            <person name="Scazzocchio C."/>
            <person name="Seiboth B."/>
            <person name="vanKuyk P.A."/>
            <person name="Wortman J."/>
            <person name="Dyer P.S."/>
            <person name="Grigoriev I.V."/>
        </authorList>
    </citation>
    <scope>NUCLEOTIDE SEQUENCE [LARGE SCALE GENOMIC DNA]</scope>
    <source>
        <strain evidence="3">CBS 516.65</strain>
    </source>
</reference>
<name>A0A1L9VMD2_ASPGL</name>
<dbReference type="EMBL" id="KV878895">
    <property type="protein sequence ID" value="OJJ85065.1"/>
    <property type="molecule type" value="Genomic_DNA"/>
</dbReference>
<evidence type="ECO:0000256" key="1">
    <source>
        <dbReference type="SAM" id="Phobius"/>
    </source>
</evidence>
<dbReference type="RefSeq" id="XP_022401763.1">
    <property type="nucleotide sequence ID" value="XM_022541737.1"/>
</dbReference>
<keyword evidence="1" id="KW-0812">Transmembrane</keyword>
<evidence type="ECO:0000313" key="3">
    <source>
        <dbReference type="Proteomes" id="UP000184300"/>
    </source>
</evidence>
<dbReference type="Proteomes" id="UP000184300">
    <property type="component" value="Unassembled WGS sequence"/>
</dbReference>
<evidence type="ECO:0000313" key="2">
    <source>
        <dbReference type="EMBL" id="OJJ85065.1"/>
    </source>
</evidence>
<protein>
    <submittedName>
        <fullName evidence="2">Uncharacterized protein</fullName>
    </submittedName>
</protein>
<keyword evidence="3" id="KW-1185">Reference proteome</keyword>
<dbReference type="VEuPathDB" id="FungiDB:ASPGLDRAFT_1414100"/>
<feature type="transmembrane region" description="Helical" evidence="1">
    <location>
        <begin position="42"/>
        <end position="62"/>
    </location>
</feature>
<organism evidence="2 3">
    <name type="scientific">Aspergillus glaucus CBS 516.65</name>
    <dbReference type="NCBI Taxonomy" id="1160497"/>
    <lineage>
        <taxon>Eukaryota</taxon>
        <taxon>Fungi</taxon>
        <taxon>Dikarya</taxon>
        <taxon>Ascomycota</taxon>
        <taxon>Pezizomycotina</taxon>
        <taxon>Eurotiomycetes</taxon>
        <taxon>Eurotiomycetidae</taxon>
        <taxon>Eurotiales</taxon>
        <taxon>Aspergillaceae</taxon>
        <taxon>Aspergillus</taxon>
        <taxon>Aspergillus subgen. Aspergillus</taxon>
    </lineage>
</organism>
<accession>A0A1L9VMD2</accession>
<proteinExistence type="predicted"/>
<keyword evidence="1" id="KW-0472">Membrane</keyword>